<dbReference type="EnsemblMetazoa" id="Aqu2.1.08380_001">
    <property type="protein sequence ID" value="Aqu2.1.08380_001"/>
    <property type="gene ID" value="Aqu2.1.08380"/>
</dbReference>
<evidence type="ECO:0000313" key="1">
    <source>
        <dbReference type="EnsemblMetazoa" id="Aqu2.1.08380_001"/>
    </source>
</evidence>
<reference evidence="1" key="1">
    <citation type="submission" date="2017-05" db="UniProtKB">
        <authorList>
            <consortium name="EnsemblMetazoa"/>
        </authorList>
    </citation>
    <scope>IDENTIFICATION</scope>
</reference>
<accession>A0A1X7T1Q2</accession>
<proteinExistence type="predicted"/>
<dbReference type="InParanoid" id="A0A1X7T1Q2"/>
<organism evidence="1">
    <name type="scientific">Amphimedon queenslandica</name>
    <name type="common">Sponge</name>
    <dbReference type="NCBI Taxonomy" id="400682"/>
    <lineage>
        <taxon>Eukaryota</taxon>
        <taxon>Metazoa</taxon>
        <taxon>Porifera</taxon>
        <taxon>Demospongiae</taxon>
        <taxon>Heteroscleromorpha</taxon>
        <taxon>Haplosclerida</taxon>
        <taxon>Niphatidae</taxon>
        <taxon>Amphimedon</taxon>
    </lineage>
</organism>
<name>A0A1X7T1Q2_AMPQE</name>
<sequence>MNTRAKGASVSSQCTGKSGGDFSRQIHTLNMEVQNCNKEVQLYNGAESDRGKPTYGELIDLFEEALDSDDLCAKFKIRYPEMKIGRRFYDTVSRIAAPTKPSLTGKCSITGTQLLTYRRRTWEPRIRNDS</sequence>
<protein>
    <submittedName>
        <fullName evidence="1">Uncharacterized protein</fullName>
    </submittedName>
</protein>
<dbReference type="AlphaFoldDB" id="A0A1X7T1Q2"/>